<keyword evidence="4 6" id="KW-0175">Coiled coil</keyword>
<protein>
    <submittedName>
        <fullName evidence="9">Chromosome partition protein smc</fullName>
    </submittedName>
</protein>
<dbReference type="GO" id="GO:0003677">
    <property type="term" value="F:DNA binding"/>
    <property type="evidence" value="ECO:0007669"/>
    <property type="project" value="UniProtKB-KW"/>
</dbReference>
<dbReference type="InterPro" id="IPR036277">
    <property type="entry name" value="SMC_hinge_sf"/>
</dbReference>
<dbReference type="GO" id="GO:0005524">
    <property type="term" value="F:ATP binding"/>
    <property type="evidence" value="ECO:0007669"/>
    <property type="project" value="UniProtKB-KW"/>
</dbReference>
<dbReference type="PANTHER" id="PTHR43977">
    <property type="entry name" value="STRUCTURAL MAINTENANCE OF CHROMOSOMES PROTEIN 3"/>
    <property type="match status" value="1"/>
</dbReference>
<dbReference type="Pfam" id="PF02463">
    <property type="entry name" value="SMC_N"/>
    <property type="match status" value="1"/>
</dbReference>
<feature type="domain" description="SMC hinge" evidence="8">
    <location>
        <begin position="523"/>
        <end position="638"/>
    </location>
</feature>
<proteinExistence type="inferred from homology"/>
<dbReference type="GO" id="GO:0030261">
    <property type="term" value="P:chromosome condensation"/>
    <property type="evidence" value="ECO:0007669"/>
    <property type="project" value="InterPro"/>
</dbReference>
<dbReference type="InterPro" id="IPR003395">
    <property type="entry name" value="RecF/RecN/SMC_N"/>
</dbReference>
<dbReference type="Gene3D" id="3.30.70.1620">
    <property type="match status" value="1"/>
</dbReference>
<dbReference type="Gene3D" id="3.40.50.300">
    <property type="entry name" value="P-loop containing nucleotide triphosphate hydrolases"/>
    <property type="match status" value="2"/>
</dbReference>
<feature type="coiled-coil region" evidence="6">
    <location>
        <begin position="170"/>
        <end position="218"/>
    </location>
</feature>
<accession>A0A3B0QKW7</accession>
<evidence type="ECO:0000256" key="3">
    <source>
        <dbReference type="ARBA" id="ARBA00022840"/>
    </source>
</evidence>
<sequence length="1180" mass="132569">MKIKKLTIHGFKSFADRTHFTFPTGTSAIVGPNGCGKSNIVDAIRWVLGEQNARHLRGKLMEDLVFVGSDSRKPVGMAEVTLTLSNESGKAPAIYANFPEIEIQRRLYRSGDSEYYINKVPARLKDIVDLFRDTGIGTKAYSIIEQGQVGWLVTAKPTERRAIFEEAAGINKYKHKKDAALRRLDATRQNLTRVSDIISEVKRQLNSLNRQAKKAERYKVLKDELRSIDLYHSHLQYQHMSAESSALAKEDVRIEDEELTHATERDRHQGSLEQASLEYLQKETEFKDLREQSFGMERLVQMEERQAELARLRSDELKRSTERLLSDIEELKAQNTGSSDVITTLGSELEGLNSLLLLEKRKLSENEAALTLVSSELQGKESALKTEETASLAMISRSSGIKHSLENCIREENSLREREAKIKTEREETVRELAEKDAPVEGLLTRISELSAKREQTDAETLLASEKLKSLEEEKERKDAALKENEAELASKDARLGSLKEMTSRMEGLGDGARNVMLGHKTSAVHGLIADIIETTPGFERAVEAALGERLQYVMVDNQSDAVEAVEYLRTSSKGRGSFMPVKNSRRSRSHATNATLPEGARPLKDEITTSSEYGEMIKDLLGDVLVVDDLKSAADIWEQNELDKTLVTLAGEIIDPDGVITGGSACGSDGGLLQRKGEIKKLTKRTTELENKVASLSSETEKIRTAIFQSKALIETYKEKRHTEELERINLESTLERIKAEKKRFCEQEAELSSEITETAEMLITIKDKKITLSREREDLDHENAELDEKIRVLRDGLSELRTKKESVAQLVTESRVALASSNEKYEHLSKRLEEIKGLIQATARKIETKTGEIEENAREIEAKDAEALKHSEKLTELLESKDALRREEILKEEALNAASKATKEMETEIKKLTTSVNSLHEQRGSLQIKLRELELKAENLCENTIERYGTDIREYTPADETTTLAPEDMAGRVTELREKLGGMGEVSLGALEEFEEQQVRYNFLLEQQTDLVNSSDKLQNAINRINRTTREKFKETFEAVNKVFKESYPKFFRGGHAELQITGEGDILDCGIEIIAQPPGKKQQNINLLSGGEKALTATALVFSIFLIKPSPFCLLDEVDAPLDDANIDRFNGFVKEMSAKSQFILITHNKRTMEIADSLYGITMEEPGVSKAVSVNL</sequence>
<keyword evidence="2" id="KW-0547">Nucleotide-binding</keyword>
<feature type="region of interest" description="Disordered" evidence="7">
    <location>
        <begin position="577"/>
        <end position="598"/>
    </location>
</feature>
<dbReference type="PIRSF" id="PIRSF005719">
    <property type="entry name" value="SMC"/>
    <property type="match status" value="1"/>
</dbReference>
<dbReference type="HAMAP" id="MF_01894">
    <property type="entry name" value="Smc_prok"/>
    <property type="match status" value="1"/>
</dbReference>
<dbReference type="InterPro" id="IPR010935">
    <property type="entry name" value="SMC_hinge"/>
</dbReference>
<dbReference type="SMART" id="SM00968">
    <property type="entry name" value="SMC_hinge"/>
    <property type="match status" value="1"/>
</dbReference>
<dbReference type="SUPFAM" id="SSF52540">
    <property type="entry name" value="P-loop containing nucleoside triphosphate hydrolases"/>
    <property type="match status" value="1"/>
</dbReference>
<organism evidence="9">
    <name type="scientific">hydrothermal vent metagenome</name>
    <dbReference type="NCBI Taxonomy" id="652676"/>
    <lineage>
        <taxon>unclassified sequences</taxon>
        <taxon>metagenomes</taxon>
        <taxon>ecological metagenomes</taxon>
    </lineage>
</organism>
<evidence type="ECO:0000256" key="1">
    <source>
        <dbReference type="ARBA" id="ARBA00022490"/>
    </source>
</evidence>
<dbReference type="GO" id="GO:0005694">
    <property type="term" value="C:chromosome"/>
    <property type="evidence" value="ECO:0007669"/>
    <property type="project" value="InterPro"/>
</dbReference>
<dbReference type="InterPro" id="IPR011890">
    <property type="entry name" value="SMC_prok"/>
</dbReference>
<reference evidence="9" key="1">
    <citation type="submission" date="2018-06" db="EMBL/GenBank/DDBJ databases">
        <authorList>
            <person name="Zhirakovskaya E."/>
        </authorList>
    </citation>
    <scope>NUCLEOTIDE SEQUENCE</scope>
</reference>
<keyword evidence="3" id="KW-0067">ATP-binding</keyword>
<dbReference type="Gene3D" id="1.20.1060.20">
    <property type="match status" value="1"/>
</dbReference>
<dbReference type="CDD" id="cd03278">
    <property type="entry name" value="ABC_SMC_barmotin"/>
    <property type="match status" value="1"/>
</dbReference>
<gene>
    <name evidence="9" type="ORF">MNBD_DELTA01-235</name>
</gene>
<evidence type="ECO:0000256" key="4">
    <source>
        <dbReference type="ARBA" id="ARBA00023054"/>
    </source>
</evidence>
<dbReference type="GO" id="GO:0007062">
    <property type="term" value="P:sister chromatid cohesion"/>
    <property type="evidence" value="ECO:0007669"/>
    <property type="project" value="InterPro"/>
</dbReference>
<evidence type="ECO:0000256" key="7">
    <source>
        <dbReference type="SAM" id="MobiDB-lite"/>
    </source>
</evidence>
<name>A0A3B0QKW7_9ZZZZ</name>
<evidence type="ECO:0000256" key="6">
    <source>
        <dbReference type="SAM" id="Coils"/>
    </source>
</evidence>
<evidence type="ECO:0000259" key="8">
    <source>
        <dbReference type="SMART" id="SM00968"/>
    </source>
</evidence>
<dbReference type="NCBIfam" id="TIGR02168">
    <property type="entry name" value="SMC_prok_B"/>
    <property type="match status" value="1"/>
</dbReference>
<feature type="coiled-coil region" evidence="6">
    <location>
        <begin position="440"/>
        <end position="491"/>
    </location>
</feature>
<dbReference type="EMBL" id="UOEA01000018">
    <property type="protein sequence ID" value="VAV82474.1"/>
    <property type="molecule type" value="Genomic_DNA"/>
</dbReference>
<dbReference type="InterPro" id="IPR024704">
    <property type="entry name" value="SMC"/>
</dbReference>
<evidence type="ECO:0000256" key="2">
    <source>
        <dbReference type="ARBA" id="ARBA00022741"/>
    </source>
</evidence>
<evidence type="ECO:0000313" key="9">
    <source>
        <dbReference type="EMBL" id="VAV82474.1"/>
    </source>
</evidence>
<dbReference type="Pfam" id="PF06470">
    <property type="entry name" value="SMC_hinge"/>
    <property type="match status" value="1"/>
</dbReference>
<dbReference type="SUPFAM" id="SSF75553">
    <property type="entry name" value="Smc hinge domain"/>
    <property type="match status" value="1"/>
</dbReference>
<keyword evidence="1" id="KW-0963">Cytoplasm</keyword>
<dbReference type="AlphaFoldDB" id="A0A3B0QKW7"/>
<dbReference type="GO" id="GO:0016887">
    <property type="term" value="F:ATP hydrolysis activity"/>
    <property type="evidence" value="ECO:0007669"/>
    <property type="project" value="InterPro"/>
</dbReference>
<keyword evidence="5" id="KW-0238">DNA-binding</keyword>
<feature type="coiled-coil region" evidence="6">
    <location>
        <begin position="680"/>
        <end position="945"/>
    </location>
</feature>
<dbReference type="InterPro" id="IPR027417">
    <property type="entry name" value="P-loop_NTPase"/>
</dbReference>
<evidence type="ECO:0000256" key="5">
    <source>
        <dbReference type="ARBA" id="ARBA00023125"/>
    </source>
</evidence>
<feature type="coiled-coil region" evidence="6">
    <location>
        <begin position="272"/>
        <end position="334"/>
    </location>
</feature>